<dbReference type="InterPro" id="IPR005616">
    <property type="entry name" value="CcmH/CycL/Ccl2/NrfF_N"/>
</dbReference>
<evidence type="ECO:0000256" key="4">
    <source>
        <dbReference type="ARBA" id="ARBA00023004"/>
    </source>
</evidence>
<evidence type="ECO:0000259" key="6">
    <source>
        <dbReference type="Pfam" id="PF03918"/>
    </source>
</evidence>
<keyword evidence="5" id="KW-0472">Membrane</keyword>
<proteinExistence type="inferred from homology"/>
<comment type="function">
    <text evidence="5">Possible subunit of a heme lyase.</text>
</comment>
<evidence type="ECO:0000256" key="2">
    <source>
        <dbReference type="ARBA" id="ARBA00022617"/>
    </source>
</evidence>
<dbReference type="CDD" id="cd16378">
    <property type="entry name" value="CcmH_N"/>
    <property type="match status" value="1"/>
</dbReference>
<evidence type="ECO:0000256" key="5">
    <source>
        <dbReference type="RuleBase" id="RU364112"/>
    </source>
</evidence>
<dbReference type="RefSeq" id="WP_353862273.1">
    <property type="nucleotide sequence ID" value="NZ_CP088295.1"/>
</dbReference>
<keyword evidence="5" id="KW-0812">Transmembrane</keyword>
<feature type="transmembrane region" description="Helical" evidence="5">
    <location>
        <begin position="94"/>
        <end position="115"/>
    </location>
</feature>
<gene>
    <name evidence="7" type="ORF">LRS13_13425</name>
</gene>
<dbReference type="Proteomes" id="UP001058860">
    <property type="component" value="Chromosome"/>
</dbReference>
<evidence type="ECO:0000313" key="7">
    <source>
        <dbReference type="EMBL" id="UUY01724.1"/>
    </source>
</evidence>
<reference evidence="8" key="1">
    <citation type="submission" date="2021-11" db="EMBL/GenBank/DDBJ databases">
        <title>Cultivation dependent microbiological survey of springs from the worlds oldest radium mine currently devoted to the extraction of radon-saturated water.</title>
        <authorList>
            <person name="Kapinusova G."/>
            <person name="Smrhova T."/>
            <person name="Strejcek M."/>
            <person name="Suman J."/>
            <person name="Jani K."/>
            <person name="Pajer P."/>
            <person name="Uhlik O."/>
        </authorList>
    </citation>
    <scope>NUCLEOTIDE SEQUENCE [LARGE SCALE GENOMIC DNA]</scope>
    <source>
        <strain evidence="8">J379</strain>
    </source>
</reference>
<dbReference type="EMBL" id="CP088295">
    <property type="protein sequence ID" value="UUY01724.1"/>
    <property type="molecule type" value="Genomic_DNA"/>
</dbReference>
<evidence type="ECO:0000313" key="8">
    <source>
        <dbReference type="Proteomes" id="UP001058860"/>
    </source>
</evidence>
<name>A0ABY5PAL5_9ACTN</name>
<keyword evidence="4 5" id="KW-0408">Iron</keyword>
<keyword evidence="5" id="KW-1133">Transmembrane helix</keyword>
<organism evidence="7 8">
    <name type="scientific">Svornostia abyssi</name>
    <dbReference type="NCBI Taxonomy" id="2898438"/>
    <lineage>
        <taxon>Bacteria</taxon>
        <taxon>Bacillati</taxon>
        <taxon>Actinomycetota</taxon>
        <taxon>Thermoleophilia</taxon>
        <taxon>Solirubrobacterales</taxon>
        <taxon>Baekduiaceae</taxon>
        <taxon>Svornostia</taxon>
    </lineage>
</organism>
<protein>
    <recommendedName>
        <fullName evidence="5">Cytochrome c-type biogenesis protein</fullName>
    </recommendedName>
</protein>
<dbReference type="Pfam" id="PF03918">
    <property type="entry name" value="CcmH"/>
    <property type="match status" value="1"/>
</dbReference>
<evidence type="ECO:0000256" key="3">
    <source>
        <dbReference type="ARBA" id="ARBA00022723"/>
    </source>
</evidence>
<evidence type="ECO:0000256" key="1">
    <source>
        <dbReference type="ARBA" id="ARBA00010342"/>
    </source>
</evidence>
<keyword evidence="5" id="KW-0732">Signal</keyword>
<feature type="domain" description="CcmH/CycL/Ccl2/NrfF N-terminal" evidence="6">
    <location>
        <begin position="23"/>
        <end position="148"/>
    </location>
</feature>
<feature type="signal peptide" evidence="5">
    <location>
        <begin position="1"/>
        <end position="22"/>
    </location>
</feature>
<keyword evidence="2 5" id="KW-0349">Heme</keyword>
<accession>A0ABY5PAL5</accession>
<keyword evidence="8" id="KW-1185">Reference proteome</keyword>
<comment type="similarity">
    <text evidence="1 5">Belongs to the CcmH/CycL/Ccl2/NrfF family.</text>
</comment>
<feature type="chain" id="PRO_5044967607" description="Cytochrome c-type biogenesis protein" evidence="5">
    <location>
        <begin position="23"/>
        <end position="154"/>
    </location>
</feature>
<sequence>MIRRILTLVLALALALPGAALAAETTLPDVEDEVMCPTCSMPLNTAQSPQADEQRAFIRELIADGQDKEQIKAALVAEYGEDVLADPQDDGFGIAAYVVPVLLIVLLAVGLFALLPRRRRRGRVPATGLAAAGGPELSAEDTARLDEDLARYDP</sequence>
<dbReference type="Gene3D" id="1.10.8.640">
    <property type="entry name" value="Cytochrome C biogenesis protein"/>
    <property type="match status" value="1"/>
</dbReference>
<dbReference type="InterPro" id="IPR038297">
    <property type="entry name" value="CcmH/CycL/NrfF/Ccl2_sf"/>
</dbReference>
<keyword evidence="3 5" id="KW-0479">Metal-binding</keyword>